<dbReference type="PANTHER" id="PTHR33664">
    <property type="entry name" value="RCG26366"/>
    <property type="match status" value="1"/>
</dbReference>
<dbReference type="GeneTree" id="ENSGT00390000003692"/>
<reference evidence="7" key="2">
    <citation type="submission" date="2025-08" db="UniProtKB">
        <authorList>
            <consortium name="Ensembl"/>
        </authorList>
    </citation>
    <scope>IDENTIFICATION</scope>
</reference>
<feature type="domain" description="DAAF9" evidence="5">
    <location>
        <begin position="660"/>
        <end position="861"/>
    </location>
</feature>
<dbReference type="Pfam" id="PF23281">
    <property type="entry name" value="DAAF9_N"/>
    <property type="match status" value="1"/>
</dbReference>
<evidence type="ECO:0000259" key="5">
    <source>
        <dbReference type="Pfam" id="PF25204"/>
    </source>
</evidence>
<evidence type="ECO:0000259" key="4">
    <source>
        <dbReference type="Pfam" id="PF25203"/>
    </source>
</evidence>
<dbReference type="InterPro" id="IPR056414">
    <property type="entry name" value="DAAF9_CobW_C"/>
</dbReference>
<keyword evidence="1" id="KW-0812">Transmembrane</keyword>
<dbReference type="Proteomes" id="UP000694395">
    <property type="component" value="Chromosome 25"/>
</dbReference>
<evidence type="ECO:0000259" key="3">
    <source>
        <dbReference type="Pfam" id="PF23319"/>
    </source>
</evidence>
<reference evidence="7" key="1">
    <citation type="submission" date="2020-07" db="EMBL/GenBank/DDBJ databases">
        <title>A long reads based de novo assembly of the rainbow trout Arlee double haploid line genome.</title>
        <authorList>
            <person name="Gao G."/>
            <person name="Palti Y."/>
        </authorList>
    </citation>
    <scope>NUCLEOTIDE SEQUENCE [LARGE SCALE GENOMIC DNA]</scope>
</reference>
<dbReference type="InterPro" id="IPR058844">
    <property type="entry name" value="PB_DAAF9"/>
</dbReference>
<keyword evidence="1" id="KW-0472">Membrane</keyword>
<reference evidence="7" key="3">
    <citation type="submission" date="2025-09" db="UniProtKB">
        <authorList>
            <consortium name="Ensembl"/>
        </authorList>
    </citation>
    <scope>IDENTIFICATION</scope>
</reference>
<evidence type="ECO:0000313" key="7">
    <source>
        <dbReference type="Ensembl" id="ENSOMYP00000107124.1"/>
    </source>
</evidence>
<dbReference type="AlphaFoldDB" id="A0A8K9UCN8"/>
<keyword evidence="8" id="KW-1185">Reference proteome</keyword>
<proteinExistence type="predicted"/>
<dbReference type="Ensembl" id="ENSOMYT00000140206.1">
    <property type="protein sequence ID" value="ENSOMYP00000107124.1"/>
    <property type="gene ID" value="ENSOMYG00000074713.1"/>
</dbReference>
<dbReference type="Pfam" id="PF25204">
    <property type="entry name" value="DAAF9_2"/>
    <property type="match status" value="1"/>
</dbReference>
<name>A0A8K9UCN8_ONCMY</name>
<keyword evidence="1" id="KW-1133">Transmembrane helix</keyword>
<dbReference type="CDD" id="cd22936">
    <property type="entry name" value="shulin_C20orf194-like"/>
    <property type="match status" value="1"/>
</dbReference>
<evidence type="ECO:0000313" key="8">
    <source>
        <dbReference type="Proteomes" id="UP000694395"/>
    </source>
</evidence>
<dbReference type="InterPro" id="IPR040342">
    <property type="entry name" value="DNAAF9"/>
</dbReference>
<dbReference type="Pfam" id="PF23319">
    <property type="entry name" value="CobW_C_DAAF9"/>
    <property type="match status" value="1"/>
</dbReference>
<accession>A0A8K9UCN8</accession>
<dbReference type="Pfam" id="PF25203">
    <property type="entry name" value="PB_DAAF9"/>
    <property type="match status" value="1"/>
</dbReference>
<feature type="domain" description="DAAF9 N-terminal" evidence="2">
    <location>
        <begin position="56"/>
        <end position="248"/>
    </location>
</feature>
<dbReference type="PANTHER" id="PTHR33664:SF1">
    <property type="entry name" value="DYNEIN AXONEMAL ASSEMBLY FACTOR 9"/>
    <property type="match status" value="1"/>
</dbReference>
<feature type="transmembrane region" description="Helical" evidence="1">
    <location>
        <begin position="21"/>
        <end position="42"/>
    </location>
</feature>
<evidence type="ECO:0000259" key="2">
    <source>
        <dbReference type="Pfam" id="PF23281"/>
    </source>
</evidence>
<evidence type="ECO:0000256" key="1">
    <source>
        <dbReference type="SAM" id="Phobius"/>
    </source>
</evidence>
<feature type="domain" description="DAAF9 pita-bread-like" evidence="4">
    <location>
        <begin position="252"/>
        <end position="502"/>
    </location>
</feature>
<dbReference type="InterPro" id="IPR058843">
    <property type="entry name" value="PH_DAAF9"/>
</dbReference>
<sequence>MTFPLSRRRTDSLLSNCCSKGTGFYPIVWFIWWMFICILTNWHQWHLLYLRYIVFVFFSCSRLRHVQSLLWEGEASPDGILCSLGIDSRYNEGCSELANYLFYGLYRKNQLNLEHILEDFPEEVLDDVIVLIKAESVHLYCNPINYSYLLPYVSHWRNLSIHCMNQTEYEDEEAAEEFKISSFVSMVQDCSRIGVPYSTQGHIQTFDMFMIEKWPIIQAFALEGIGGGSFFTMKYKLMDISEKLWQTYTRLDPVSLDNLLTEDLVLFEKQWSSFFSSFDIESHLSILELSEAQAGEAFRSYFSHGLISSNIADSSRRRQPLVLFGSHSSMENLHSYSFNFPSDGHQVRNTGPQGTPAKHMVLQCVAPKGSLACSRTYFFGTTHIPYLGKHTAVQSVLAGIKCYSNTTSATKVIVISPTSYSLKRPCQCTTSQTSSGVRGQGLRVILYSGGCVSQASMSVYDIPDLQWGKGDLGSVVFSESFLVSSINIQQKDGSVSSDSCYTILTTALPRYVCWLVCYPLSSSLLSSHLSSPQSSLLSSLLPSILSPFLSSLSIHPGIKSLSTKWPCSRLYDLDSSSVVAALFVQYEAALLSHLPFPLHSDDHCLVFSLQPRSQSHRAFYSQVSQSKNLLLTGQSVTEPSTNMSVTEPSTHRSVSHRVVITIISGLPGSHKNRLVNFLVQLNREGGRWVVYRPGPDCSDCFSTSHLQRYLSCFLETQRAHGGKPRLLLLTPGCTDILDVVQAVLSHPDAVVQACFTIGAVTACVDPLSSYMEHRFVFPKLVEQCSQGIVSTVVFTGLAAEQKNPLLQTVQQLIRSANPNAVFILAERGAVTRNEDVKMILSESSFSEAQMMRARYLLYPGWIYIVYSTMLNHVYFLPLNILPVSLCPLAFKSALRPNPFRGNVYNVSGKVLFSDSERMMEVSYNTVSGNLRITQQPLGDSHQGDQEPSGCFLLFHGVGLTQEALKDWLRICVKQKEVRKVKKTHTSLSPQEIRTIHVKRHLDPLPPGFFYNGQQYVSFFGEKNNFHPQMDQFIAEYVEEANREIDLFNNQLEQQQHQDLFDP</sequence>
<dbReference type="Pfam" id="PF26246">
    <property type="entry name" value="PH_DAAF9"/>
    <property type="match status" value="1"/>
</dbReference>
<feature type="domain" description="DAAF9 PH" evidence="6">
    <location>
        <begin position="568"/>
        <end position="625"/>
    </location>
</feature>
<dbReference type="InterPro" id="IPR057478">
    <property type="entry name" value="DAAF9_2"/>
</dbReference>
<organism evidence="7 8">
    <name type="scientific">Oncorhynchus mykiss</name>
    <name type="common">Rainbow trout</name>
    <name type="synonym">Salmo gairdneri</name>
    <dbReference type="NCBI Taxonomy" id="8022"/>
    <lineage>
        <taxon>Eukaryota</taxon>
        <taxon>Metazoa</taxon>
        <taxon>Chordata</taxon>
        <taxon>Craniata</taxon>
        <taxon>Vertebrata</taxon>
        <taxon>Euteleostomi</taxon>
        <taxon>Actinopterygii</taxon>
        <taxon>Neopterygii</taxon>
        <taxon>Teleostei</taxon>
        <taxon>Protacanthopterygii</taxon>
        <taxon>Salmoniformes</taxon>
        <taxon>Salmonidae</taxon>
        <taxon>Salmoninae</taxon>
        <taxon>Oncorhynchus</taxon>
    </lineage>
</organism>
<dbReference type="InterPro" id="IPR056498">
    <property type="entry name" value="DAAF9_N"/>
</dbReference>
<evidence type="ECO:0000259" key="6">
    <source>
        <dbReference type="Pfam" id="PF26246"/>
    </source>
</evidence>
<protein>
    <submittedName>
        <fullName evidence="7">Dynein axonemal assembly factor 9</fullName>
    </submittedName>
</protein>
<feature type="domain" description="DAAF9 CobW C-like" evidence="3">
    <location>
        <begin position="889"/>
        <end position="934"/>
    </location>
</feature>